<dbReference type="Gene3D" id="3.40.50.150">
    <property type="entry name" value="Vaccinia Virus protein VP39"/>
    <property type="match status" value="1"/>
</dbReference>
<dbReference type="SUPFAM" id="SSF53335">
    <property type="entry name" value="S-adenosyl-L-methionine-dependent methyltransferases"/>
    <property type="match status" value="1"/>
</dbReference>
<organism evidence="4 5">
    <name type="scientific">Streptomyces malaysiensis</name>
    <dbReference type="NCBI Taxonomy" id="92644"/>
    <lineage>
        <taxon>Bacteria</taxon>
        <taxon>Bacillati</taxon>
        <taxon>Actinomycetota</taxon>
        <taxon>Actinomycetes</taxon>
        <taxon>Kitasatosporales</taxon>
        <taxon>Streptomycetaceae</taxon>
        <taxon>Streptomyces</taxon>
        <taxon>Streptomyces violaceusniger group</taxon>
    </lineage>
</organism>
<dbReference type="EMBL" id="LJIW01000001">
    <property type="protein sequence ID" value="PNG95987.1"/>
    <property type="molecule type" value="Genomic_DNA"/>
</dbReference>
<reference evidence="4 5" key="1">
    <citation type="submission" date="2015-09" db="EMBL/GenBank/DDBJ databases">
        <title>Genome sequence, genome mining and natural product profiling of a biocontrol bacterium Streptomyces malaysiensis F913.</title>
        <authorList>
            <person name="Xu Y."/>
            <person name="Wei J."/>
            <person name="Xie J."/>
            <person name="Li T."/>
            <person name="Zhou Z."/>
        </authorList>
    </citation>
    <scope>NUCLEOTIDE SEQUENCE [LARGE SCALE GENOMIC DNA]</scope>
    <source>
        <strain evidence="4 5">F913</strain>
    </source>
</reference>
<dbReference type="InterPro" id="IPR050362">
    <property type="entry name" value="Cation-dep_OMT"/>
</dbReference>
<keyword evidence="2 4" id="KW-0808">Transferase</keyword>
<keyword evidence="3" id="KW-0949">S-adenosyl-L-methionine</keyword>
<dbReference type="InterPro" id="IPR002935">
    <property type="entry name" value="SAM_O-MeTrfase"/>
</dbReference>
<name>A0A2J7Z6T4_STRMQ</name>
<evidence type="ECO:0000313" key="4">
    <source>
        <dbReference type="EMBL" id="PNG95987.1"/>
    </source>
</evidence>
<dbReference type="Proteomes" id="UP000236520">
    <property type="component" value="Unassembled WGS sequence"/>
</dbReference>
<keyword evidence="1 4" id="KW-0489">Methyltransferase</keyword>
<dbReference type="GO" id="GO:0032259">
    <property type="term" value="P:methylation"/>
    <property type="evidence" value="ECO:0007669"/>
    <property type="project" value="UniProtKB-KW"/>
</dbReference>
<dbReference type="AlphaFoldDB" id="A0A2J7Z6T4"/>
<protein>
    <submittedName>
        <fullName evidence="4">O-methyltransferase MdmC</fullName>
    </submittedName>
</protein>
<comment type="caution">
    <text evidence="4">The sequence shown here is derived from an EMBL/GenBank/DDBJ whole genome shotgun (WGS) entry which is preliminary data.</text>
</comment>
<gene>
    <name evidence="4" type="ORF">SMF913_12012</name>
</gene>
<evidence type="ECO:0000256" key="3">
    <source>
        <dbReference type="ARBA" id="ARBA00022691"/>
    </source>
</evidence>
<sequence length="227" mass="24638">MEAMANQVSTSAELLDYITSVSLRDDEILRGLREETAGLPGGTTLPVAAEEGQLLALLVSLTRARTVLEIGTYTGYSTLCMARALPLDGRIVTCDVTDKWPSVGREYWKRAGVADRIEVRVGRATETLDALLADTGFGPDSFDLVFVDADKANYPAYYEQALRLVRLGGLVVIDNTLFFGRVIDPAAQDPDTVAVRELNAKLFTDDRVELSLLPAADGITLVRRTAA</sequence>
<dbReference type="GO" id="GO:0008757">
    <property type="term" value="F:S-adenosylmethionine-dependent methyltransferase activity"/>
    <property type="evidence" value="ECO:0007669"/>
    <property type="project" value="TreeGrafter"/>
</dbReference>
<dbReference type="Pfam" id="PF01596">
    <property type="entry name" value="Methyltransf_3"/>
    <property type="match status" value="1"/>
</dbReference>
<dbReference type="InterPro" id="IPR029063">
    <property type="entry name" value="SAM-dependent_MTases_sf"/>
</dbReference>
<accession>A0A2J7Z6T4</accession>
<evidence type="ECO:0000313" key="5">
    <source>
        <dbReference type="Proteomes" id="UP000236520"/>
    </source>
</evidence>
<dbReference type="PROSITE" id="PS51682">
    <property type="entry name" value="SAM_OMT_I"/>
    <property type="match status" value="1"/>
</dbReference>
<dbReference type="PANTHER" id="PTHR10509:SF14">
    <property type="entry name" value="CAFFEOYL-COA O-METHYLTRANSFERASE 3-RELATED"/>
    <property type="match status" value="1"/>
</dbReference>
<evidence type="ECO:0000256" key="1">
    <source>
        <dbReference type="ARBA" id="ARBA00022603"/>
    </source>
</evidence>
<keyword evidence="5" id="KW-1185">Reference proteome</keyword>
<dbReference type="GO" id="GO:0008171">
    <property type="term" value="F:O-methyltransferase activity"/>
    <property type="evidence" value="ECO:0007669"/>
    <property type="project" value="InterPro"/>
</dbReference>
<evidence type="ECO:0000256" key="2">
    <source>
        <dbReference type="ARBA" id="ARBA00022679"/>
    </source>
</evidence>
<dbReference type="CDD" id="cd02440">
    <property type="entry name" value="AdoMet_MTases"/>
    <property type="match status" value="1"/>
</dbReference>
<proteinExistence type="predicted"/>
<dbReference type="PANTHER" id="PTHR10509">
    <property type="entry name" value="O-METHYLTRANSFERASE-RELATED"/>
    <property type="match status" value="1"/>
</dbReference>